<dbReference type="Proteomes" id="UP000001522">
    <property type="component" value="Chromosome"/>
</dbReference>
<keyword evidence="1" id="KW-0472">Membrane</keyword>
<organism evidence="2 3">
    <name type="scientific">Helicobacter mustelae (strain ATCC 43772 / CCUG 25715 / CIP 103759 / LMG 18044 / NCTC 12198 / R85-136P)</name>
    <name type="common">Campylobacter mustelae</name>
    <dbReference type="NCBI Taxonomy" id="679897"/>
    <lineage>
        <taxon>Bacteria</taxon>
        <taxon>Pseudomonadati</taxon>
        <taxon>Campylobacterota</taxon>
        <taxon>Epsilonproteobacteria</taxon>
        <taxon>Campylobacterales</taxon>
        <taxon>Helicobacteraceae</taxon>
        <taxon>Helicobacter</taxon>
    </lineage>
</organism>
<dbReference type="STRING" id="679897.HMU12260"/>
<gene>
    <name evidence="2" type="ordered locus">HMU12260</name>
</gene>
<dbReference type="InterPro" id="IPR046118">
    <property type="entry name" value="DUF6115"/>
</dbReference>
<keyword evidence="1" id="KW-1133">Transmembrane helix</keyword>
<accession>D3UJ05</accession>
<keyword evidence="3" id="KW-1185">Reference proteome</keyword>
<dbReference type="EMBL" id="FN555004">
    <property type="protein sequence ID" value="CBG40480.1"/>
    <property type="molecule type" value="Genomic_DNA"/>
</dbReference>
<evidence type="ECO:0000313" key="3">
    <source>
        <dbReference type="Proteomes" id="UP000001522"/>
    </source>
</evidence>
<dbReference type="KEGG" id="hms:HMU12260"/>
<dbReference type="RefSeq" id="WP_013023548.1">
    <property type="nucleotide sequence ID" value="NC_013949.1"/>
</dbReference>
<evidence type="ECO:0000313" key="2">
    <source>
        <dbReference type="EMBL" id="CBG40480.1"/>
    </source>
</evidence>
<dbReference type="Pfam" id="PF19610">
    <property type="entry name" value="DUF6115"/>
    <property type="match status" value="1"/>
</dbReference>
<reference evidence="2 3" key="1">
    <citation type="journal article" date="2010" name="BMC Genomics">
        <title>Comparative genomics and proteomics of Helicobacter mustelae, an ulcerogenic and carcinogenic gastric pathogen.</title>
        <authorList>
            <person name="O'Toole P.W."/>
            <person name="Snelling W.J."/>
            <person name="Canchaya C."/>
            <person name="Forde B.M."/>
            <person name="Hardie K.R."/>
            <person name="Josenhans C."/>
            <person name="Graham R.L.J."/>
            <person name="McMullan G."/>
            <person name="Parkhill J."/>
            <person name="Belda E."/>
            <person name="Bentley S.D."/>
        </authorList>
    </citation>
    <scope>NUCLEOTIDE SEQUENCE [LARGE SCALE GENOMIC DNA]</scope>
    <source>
        <strain evidence="3">ATCC 43772 / LMG 18044 / NCTC 12198 / 12198</strain>
    </source>
</reference>
<dbReference type="HOGENOM" id="CLU_131967_0_0_7"/>
<proteinExistence type="predicted"/>
<protein>
    <submittedName>
        <fullName evidence="2">Putative inner membrane protein</fullName>
    </submittedName>
</protein>
<feature type="transmembrane region" description="Helical" evidence="1">
    <location>
        <begin position="6"/>
        <end position="27"/>
    </location>
</feature>
<evidence type="ECO:0000256" key="1">
    <source>
        <dbReference type="SAM" id="Phobius"/>
    </source>
</evidence>
<dbReference type="AlphaFoldDB" id="D3UJ05"/>
<name>D3UJ05_HELM1</name>
<keyword evidence="1" id="KW-0812">Transmembrane</keyword>
<sequence length="166" mass="19145">MINEMTLGIAAVSVILVLVGVLAYVFVKQKENTKKHNLLEASIDHITTEMHQLQKAMKEIQSKEKSLALGDDFQSNMEVGLSNFYQQLKEIKEHSKNEHNYFEEKILRLENRVRDFGYVGNNNDIDERRIIALFQEGWSVDSIAKELRIGRGEVEFTLKLADIESF</sequence>